<reference evidence="1 2" key="1">
    <citation type="journal article" date="2013" name="BMC Genomics">
        <title>Genome sequencing and comparative genomics of honey bee microsporidia, Nosema apis reveal novel insights into host-parasite interactions.</title>
        <authorList>
            <person name="Chen Yp."/>
            <person name="Pettis J.S."/>
            <person name="Zhao Y."/>
            <person name="Liu X."/>
            <person name="Tallon L.J."/>
            <person name="Sadzewicz L.D."/>
            <person name="Li R."/>
            <person name="Zheng H."/>
            <person name="Huang S."/>
            <person name="Zhang X."/>
            <person name="Hamilton M.C."/>
            <person name="Pernal S.F."/>
            <person name="Melathopoulos A.P."/>
            <person name="Yan X."/>
            <person name="Evans J.D."/>
        </authorList>
    </citation>
    <scope>NUCLEOTIDE SEQUENCE [LARGE SCALE GENOMIC DNA]</scope>
    <source>
        <strain evidence="1 2">BRL 01</strain>
    </source>
</reference>
<evidence type="ECO:0000313" key="2">
    <source>
        <dbReference type="Proteomes" id="UP000053780"/>
    </source>
</evidence>
<gene>
    <name evidence="1" type="ORF">NAPIS_ORF00875</name>
</gene>
<dbReference type="Proteomes" id="UP000053780">
    <property type="component" value="Unassembled WGS sequence"/>
</dbReference>
<name>T0LB15_9MICR</name>
<keyword evidence="2" id="KW-1185">Reference proteome</keyword>
<dbReference type="OrthoDB" id="439808at2759"/>
<accession>T0LB15</accession>
<dbReference type="AlphaFoldDB" id="T0LB15"/>
<sequence length="181" mass="21458">MNEKKTKTLLFVSVDDLQELTSYLQQYDIREIYSIPNNESCVCVMFYNIKESEDCHNSYKKYNSYYTISKYELPKDQEKCDCTKNQSTIFISCKNNTPFDDTGLLCYDDIKEIRSANLMTKCVEFFDSRVADKFYKELNGKPYKDTELVVKYVWDMSTKTKWDIIRATDLVIPNNVYKKIK</sequence>
<organism evidence="1 2">
    <name type="scientific">Vairimorpha apis BRL 01</name>
    <dbReference type="NCBI Taxonomy" id="1037528"/>
    <lineage>
        <taxon>Eukaryota</taxon>
        <taxon>Fungi</taxon>
        <taxon>Fungi incertae sedis</taxon>
        <taxon>Microsporidia</taxon>
        <taxon>Nosematidae</taxon>
        <taxon>Vairimorpha</taxon>
    </lineage>
</organism>
<dbReference type="VEuPathDB" id="MicrosporidiaDB:NAPIS_ORF00875"/>
<dbReference type="EMBL" id="KE647125">
    <property type="protein sequence ID" value="EQB61553.1"/>
    <property type="molecule type" value="Genomic_DNA"/>
</dbReference>
<protein>
    <submittedName>
        <fullName evidence="1">F0f1-type atp subunit c archaeal vacuolar-type h+-subunit k</fullName>
    </submittedName>
</protein>
<proteinExistence type="predicted"/>
<dbReference type="HOGENOM" id="CLU_098695_0_0_1"/>
<evidence type="ECO:0000313" key="1">
    <source>
        <dbReference type="EMBL" id="EQB61553.1"/>
    </source>
</evidence>